<accession>A0A0F9LW03</accession>
<dbReference type="AlphaFoldDB" id="A0A0F9LW03"/>
<proteinExistence type="predicted"/>
<gene>
    <name evidence="1" type="ORF">LCGC14_1149490</name>
</gene>
<reference evidence="1" key="1">
    <citation type="journal article" date="2015" name="Nature">
        <title>Complex archaea that bridge the gap between prokaryotes and eukaryotes.</title>
        <authorList>
            <person name="Spang A."/>
            <person name="Saw J.H."/>
            <person name="Jorgensen S.L."/>
            <person name="Zaremba-Niedzwiedzka K."/>
            <person name="Martijn J."/>
            <person name="Lind A.E."/>
            <person name="van Eijk R."/>
            <person name="Schleper C."/>
            <person name="Guy L."/>
            <person name="Ettema T.J."/>
        </authorList>
    </citation>
    <scope>NUCLEOTIDE SEQUENCE</scope>
</reference>
<comment type="caution">
    <text evidence="1">The sequence shown here is derived from an EMBL/GenBank/DDBJ whole genome shotgun (WGS) entry which is preliminary data.</text>
</comment>
<evidence type="ECO:0000313" key="1">
    <source>
        <dbReference type="EMBL" id="KKM99274.1"/>
    </source>
</evidence>
<sequence length="196" mass="22073">MLLCKFTVVGISDLMFGMYVSERKKDDETHDQHERRTWRKKVAVATDGQCFLQPFALKNGLESASQWLSLKIPGESRKTFTKRFIAGILVVDKLLLYKADGSRITLDDVEGRELFVPSDGKRGGSKRVIKIFPTITEWRADAVVHVFDNKITGDVMERHLDAFGKFIGFGSMRVQNGGINGRCAIEEFAAEEVEVV</sequence>
<name>A0A0F9LW03_9ZZZZ</name>
<organism evidence="1">
    <name type="scientific">marine sediment metagenome</name>
    <dbReference type="NCBI Taxonomy" id="412755"/>
    <lineage>
        <taxon>unclassified sequences</taxon>
        <taxon>metagenomes</taxon>
        <taxon>ecological metagenomes</taxon>
    </lineage>
</organism>
<dbReference type="EMBL" id="LAZR01005516">
    <property type="protein sequence ID" value="KKM99274.1"/>
    <property type="molecule type" value="Genomic_DNA"/>
</dbReference>
<protein>
    <submittedName>
        <fullName evidence="1">Uncharacterized protein</fullName>
    </submittedName>
</protein>